<evidence type="ECO:0000313" key="2">
    <source>
        <dbReference type="Proteomes" id="UP000323597"/>
    </source>
</evidence>
<evidence type="ECO:0000313" key="1">
    <source>
        <dbReference type="EMBL" id="TYI98613.1"/>
    </source>
</evidence>
<dbReference type="Proteomes" id="UP000323597">
    <property type="component" value="Chromosome D01"/>
</dbReference>
<sequence>MDPTPSDLSFPTLHRQCVSCLISHSGDSKESPSTINRRRHILLAKINALSQALASTTNASAISLKR</sequence>
<dbReference type="EMBL" id="CM017649">
    <property type="protein sequence ID" value="TYI98613.1"/>
    <property type="molecule type" value="Genomic_DNA"/>
</dbReference>
<name>A0A5D2WAX4_GOSMU</name>
<dbReference type="AlphaFoldDB" id="A0A5D2WAX4"/>
<protein>
    <submittedName>
        <fullName evidence="1">Uncharacterized protein</fullName>
    </submittedName>
</protein>
<gene>
    <name evidence="1" type="ORF">E1A91_D01G227100v1</name>
</gene>
<keyword evidence="2" id="KW-1185">Reference proteome</keyword>
<reference evidence="1 2" key="1">
    <citation type="submission" date="2019-07" db="EMBL/GenBank/DDBJ databases">
        <title>WGS assembly of Gossypium mustelinum.</title>
        <authorList>
            <person name="Chen Z.J."/>
            <person name="Sreedasyam A."/>
            <person name="Ando A."/>
            <person name="Song Q."/>
            <person name="De L."/>
            <person name="Hulse-Kemp A."/>
            <person name="Ding M."/>
            <person name="Ye W."/>
            <person name="Kirkbride R."/>
            <person name="Jenkins J."/>
            <person name="Plott C."/>
            <person name="Lovell J."/>
            <person name="Lin Y.-M."/>
            <person name="Vaughn R."/>
            <person name="Liu B."/>
            <person name="Li W."/>
            <person name="Simpson S."/>
            <person name="Scheffler B."/>
            <person name="Saski C."/>
            <person name="Grover C."/>
            <person name="Hu G."/>
            <person name="Conover J."/>
            <person name="Carlson J."/>
            <person name="Shu S."/>
            <person name="Boston L."/>
            <person name="Williams M."/>
            <person name="Peterson D."/>
            <person name="Mcgee K."/>
            <person name="Jones D."/>
            <person name="Wendel J."/>
            <person name="Stelly D."/>
            <person name="Grimwood J."/>
            <person name="Schmutz J."/>
        </authorList>
    </citation>
    <scope>NUCLEOTIDE SEQUENCE [LARGE SCALE GENOMIC DNA]</scope>
    <source>
        <strain evidence="1">1408120.09</strain>
    </source>
</reference>
<organism evidence="1 2">
    <name type="scientific">Gossypium mustelinum</name>
    <name type="common">Cotton</name>
    <name type="synonym">Gossypium caicoense</name>
    <dbReference type="NCBI Taxonomy" id="34275"/>
    <lineage>
        <taxon>Eukaryota</taxon>
        <taxon>Viridiplantae</taxon>
        <taxon>Streptophyta</taxon>
        <taxon>Embryophyta</taxon>
        <taxon>Tracheophyta</taxon>
        <taxon>Spermatophyta</taxon>
        <taxon>Magnoliopsida</taxon>
        <taxon>eudicotyledons</taxon>
        <taxon>Gunneridae</taxon>
        <taxon>Pentapetalae</taxon>
        <taxon>rosids</taxon>
        <taxon>malvids</taxon>
        <taxon>Malvales</taxon>
        <taxon>Malvaceae</taxon>
        <taxon>Malvoideae</taxon>
        <taxon>Gossypium</taxon>
    </lineage>
</organism>
<accession>A0A5D2WAX4</accession>
<proteinExistence type="predicted"/>